<dbReference type="PANTHER" id="PTHR12428">
    <property type="entry name" value="OXA1"/>
    <property type="match status" value="1"/>
</dbReference>
<organism evidence="11">
    <name type="scientific">bioreactor metagenome</name>
    <dbReference type="NCBI Taxonomy" id="1076179"/>
    <lineage>
        <taxon>unclassified sequences</taxon>
        <taxon>metagenomes</taxon>
        <taxon>ecological metagenomes</taxon>
    </lineage>
</organism>
<evidence type="ECO:0000259" key="10">
    <source>
        <dbReference type="Pfam" id="PF02096"/>
    </source>
</evidence>
<keyword evidence="5" id="KW-0653">Protein transport</keyword>
<dbReference type="InterPro" id="IPR028055">
    <property type="entry name" value="YidC/Oxa/ALB_C"/>
</dbReference>
<name>A0A644UMV6_9ZZZZ</name>
<keyword evidence="4 9" id="KW-0812">Transmembrane</keyword>
<dbReference type="EMBL" id="VSSQ01000135">
    <property type="protein sequence ID" value="MPL80284.1"/>
    <property type="molecule type" value="Genomic_DNA"/>
</dbReference>
<keyword evidence="6 9" id="KW-1133">Transmembrane helix</keyword>
<dbReference type="InterPro" id="IPR047196">
    <property type="entry name" value="YidC_ALB_C"/>
</dbReference>
<feature type="domain" description="Membrane insertase YidC/Oxa/ALB C-terminal" evidence="10">
    <location>
        <begin position="30"/>
        <end position="208"/>
    </location>
</feature>
<dbReference type="InterPro" id="IPR001708">
    <property type="entry name" value="YidC/ALB3/OXA1/COX18"/>
</dbReference>
<dbReference type="GO" id="GO:0051205">
    <property type="term" value="P:protein insertion into membrane"/>
    <property type="evidence" value="ECO:0007669"/>
    <property type="project" value="TreeGrafter"/>
</dbReference>
<evidence type="ECO:0000256" key="8">
    <source>
        <dbReference type="ARBA" id="ARBA00023186"/>
    </source>
</evidence>
<evidence type="ECO:0000256" key="9">
    <source>
        <dbReference type="SAM" id="Phobius"/>
    </source>
</evidence>
<evidence type="ECO:0000256" key="5">
    <source>
        <dbReference type="ARBA" id="ARBA00022927"/>
    </source>
</evidence>
<sequence>MSFLSPLSTIVQQVVTFLYSLTAGIGFPSYGLAIIIMTIIVKLILYPLTAKQISSTKAMMDLQPKMKAIQEKYKNDKVLLNQKLAELYKDQGINPLAGCLPLLVQMPIMIGIFYGIRDFSYVGPNNFLWIQNISEPDPLFILPVLSALTTFIQSKQSMPDTSSAQNKIMLYFMPIFIGYISFQFPAGLVLYWVVMNIMQIGQQALMNKKTSAAGK</sequence>
<dbReference type="NCBIfam" id="TIGR03592">
    <property type="entry name" value="yidC_oxa1_cterm"/>
    <property type="match status" value="1"/>
</dbReference>
<comment type="caution">
    <text evidence="11">The sequence shown here is derived from an EMBL/GenBank/DDBJ whole genome shotgun (WGS) entry which is preliminary data.</text>
</comment>
<evidence type="ECO:0000256" key="4">
    <source>
        <dbReference type="ARBA" id="ARBA00022692"/>
    </source>
</evidence>
<dbReference type="GO" id="GO:0015031">
    <property type="term" value="P:protein transport"/>
    <property type="evidence" value="ECO:0007669"/>
    <property type="project" value="UniProtKB-KW"/>
</dbReference>
<dbReference type="AlphaFoldDB" id="A0A644UMV6"/>
<feature type="transmembrane region" description="Helical" evidence="9">
    <location>
        <begin position="27"/>
        <end position="49"/>
    </location>
</feature>
<accession>A0A644UMV6</accession>
<gene>
    <name evidence="11" type="primary">misCA_1</name>
    <name evidence="11" type="ORF">SDC9_26182</name>
</gene>
<keyword evidence="2" id="KW-0813">Transport</keyword>
<dbReference type="GO" id="GO:0005886">
    <property type="term" value="C:plasma membrane"/>
    <property type="evidence" value="ECO:0007669"/>
    <property type="project" value="UniProtKB-SubCell"/>
</dbReference>
<keyword evidence="8" id="KW-0143">Chaperone</keyword>
<dbReference type="CDD" id="cd20070">
    <property type="entry name" value="5TM_YidC_Alb3"/>
    <property type="match status" value="1"/>
</dbReference>
<dbReference type="GO" id="GO:0032977">
    <property type="term" value="F:membrane insertase activity"/>
    <property type="evidence" value="ECO:0007669"/>
    <property type="project" value="InterPro"/>
</dbReference>
<evidence type="ECO:0000256" key="2">
    <source>
        <dbReference type="ARBA" id="ARBA00022448"/>
    </source>
</evidence>
<evidence type="ECO:0000256" key="3">
    <source>
        <dbReference type="ARBA" id="ARBA00022475"/>
    </source>
</evidence>
<evidence type="ECO:0000256" key="6">
    <source>
        <dbReference type="ARBA" id="ARBA00022989"/>
    </source>
</evidence>
<comment type="subcellular location">
    <subcellularLocation>
        <location evidence="1">Cell membrane</location>
        <topology evidence="1">Multi-pass membrane protein</topology>
    </subcellularLocation>
</comment>
<reference evidence="11" key="1">
    <citation type="submission" date="2019-08" db="EMBL/GenBank/DDBJ databases">
        <authorList>
            <person name="Kucharzyk K."/>
            <person name="Murdoch R.W."/>
            <person name="Higgins S."/>
            <person name="Loffler F."/>
        </authorList>
    </citation>
    <scope>NUCLEOTIDE SEQUENCE</scope>
</reference>
<dbReference type="PRINTS" id="PR00701">
    <property type="entry name" value="60KDINNERMP"/>
</dbReference>
<evidence type="ECO:0000256" key="1">
    <source>
        <dbReference type="ARBA" id="ARBA00004651"/>
    </source>
</evidence>
<dbReference type="Pfam" id="PF02096">
    <property type="entry name" value="60KD_IMP"/>
    <property type="match status" value="1"/>
</dbReference>
<evidence type="ECO:0000313" key="11">
    <source>
        <dbReference type="EMBL" id="MPL80284.1"/>
    </source>
</evidence>
<keyword evidence="3" id="KW-1003">Cell membrane</keyword>
<dbReference type="PANTHER" id="PTHR12428:SF65">
    <property type="entry name" value="CYTOCHROME C OXIDASE ASSEMBLY PROTEIN COX18, MITOCHONDRIAL"/>
    <property type="match status" value="1"/>
</dbReference>
<feature type="transmembrane region" description="Helical" evidence="9">
    <location>
        <begin position="93"/>
        <end position="116"/>
    </location>
</feature>
<proteinExistence type="predicted"/>
<protein>
    <submittedName>
        <fullName evidence="11">Membrane protein insertase MisCA</fullName>
    </submittedName>
</protein>
<feature type="transmembrane region" description="Helical" evidence="9">
    <location>
        <begin position="168"/>
        <end position="194"/>
    </location>
</feature>
<evidence type="ECO:0000256" key="7">
    <source>
        <dbReference type="ARBA" id="ARBA00023136"/>
    </source>
</evidence>
<keyword evidence="7 9" id="KW-0472">Membrane</keyword>